<sequence length="100" mass="11023">TLDRKGIDDFYGDWLLSPSVKLGDLPFFTGIMASETLADKLMSKADDPSINMWQQTVAEYVKESLDTAPVSGDTVTINNEWSLVIKQVDDKGAVRTIGLK</sequence>
<feature type="non-terminal residue" evidence="1">
    <location>
        <position position="1"/>
    </location>
</feature>
<gene>
    <name evidence="1" type="ORF">AAIR29_13775</name>
</gene>
<keyword evidence="2" id="KW-1185">Reference proteome</keyword>
<evidence type="ECO:0000313" key="2">
    <source>
        <dbReference type="Proteomes" id="UP001461960"/>
    </source>
</evidence>
<dbReference type="Proteomes" id="UP001461960">
    <property type="component" value="Unassembled WGS sequence"/>
</dbReference>
<accession>A0ABU9XB96</accession>
<organism evidence="1 2">
    <name type="scientific">Psychrobacter saeujeotis</name>
    <dbReference type="NCBI Taxonomy" id="3143436"/>
    <lineage>
        <taxon>Bacteria</taxon>
        <taxon>Pseudomonadati</taxon>
        <taxon>Pseudomonadota</taxon>
        <taxon>Gammaproteobacteria</taxon>
        <taxon>Moraxellales</taxon>
        <taxon>Moraxellaceae</taxon>
        <taxon>Psychrobacter</taxon>
    </lineage>
</organism>
<protein>
    <submittedName>
        <fullName evidence="1">Potassium/proton antiporter</fullName>
    </submittedName>
</protein>
<comment type="caution">
    <text evidence="1">The sequence shown here is derived from an EMBL/GenBank/DDBJ whole genome shotgun (WGS) entry which is preliminary data.</text>
</comment>
<dbReference type="EMBL" id="JBDGHN010000054">
    <property type="protein sequence ID" value="MEN2752692.1"/>
    <property type="molecule type" value="Genomic_DNA"/>
</dbReference>
<proteinExistence type="predicted"/>
<name>A0ABU9XB96_9GAMM</name>
<feature type="non-terminal residue" evidence="1">
    <location>
        <position position="100"/>
    </location>
</feature>
<evidence type="ECO:0000313" key="1">
    <source>
        <dbReference type="EMBL" id="MEN2752692.1"/>
    </source>
</evidence>
<reference evidence="1 2" key="1">
    <citation type="submission" date="2024-05" db="EMBL/GenBank/DDBJ databases">
        <authorList>
            <person name="Kim H.-Y."/>
            <person name="Kim E."/>
            <person name="Cai Y."/>
            <person name="Yang S.-M."/>
            <person name="Lee W."/>
        </authorList>
    </citation>
    <scope>NUCLEOTIDE SEQUENCE [LARGE SCALE GENOMIC DNA]</scope>
    <source>
        <strain evidence="1 2">FBL11</strain>
    </source>
</reference>